<protein>
    <submittedName>
        <fullName evidence="4">CBS domain-containing protein</fullName>
    </submittedName>
</protein>
<dbReference type="EMBL" id="FNOY01000004">
    <property type="protein sequence ID" value="SDX61566.1"/>
    <property type="molecule type" value="Genomic_DNA"/>
</dbReference>
<evidence type="ECO:0000256" key="2">
    <source>
        <dbReference type="PROSITE-ProRule" id="PRU00703"/>
    </source>
</evidence>
<dbReference type="PROSITE" id="PS51371">
    <property type="entry name" value="CBS"/>
    <property type="match status" value="1"/>
</dbReference>
<dbReference type="SMART" id="SM00116">
    <property type="entry name" value="CBS"/>
    <property type="match status" value="2"/>
</dbReference>
<sequence length="142" mass="16033">MKEVKSVRVKDVMKQDFDLVDGIMTVAEALKEMRNPHTGAFIVNKRSTNDEYGIVMLSDIAKKVLAKDRSPARVNVYEIMSKPVLGVSPHMDIRYCARLFDRFGLSLAPVIDAGHVVGVVSYTDMVIQGMLNEWLDDNEMRE</sequence>
<dbReference type="InterPro" id="IPR000644">
    <property type="entry name" value="CBS_dom"/>
</dbReference>
<dbReference type="SUPFAM" id="SSF54631">
    <property type="entry name" value="CBS-domain pair"/>
    <property type="match status" value="1"/>
</dbReference>
<dbReference type="InterPro" id="IPR046342">
    <property type="entry name" value="CBS_dom_sf"/>
</dbReference>
<dbReference type="InterPro" id="IPR051257">
    <property type="entry name" value="Diverse_CBS-Domain"/>
</dbReference>
<gene>
    <name evidence="4" type="ORF">SAMN05421881_100455</name>
</gene>
<keyword evidence="1 2" id="KW-0129">CBS domain</keyword>
<feature type="domain" description="CBS" evidence="3">
    <location>
        <begin position="80"/>
        <end position="138"/>
    </location>
</feature>
<dbReference type="STRING" id="44576.SAMN05421881_100455"/>
<dbReference type="RefSeq" id="WP_090411534.1">
    <property type="nucleotide sequence ID" value="NZ_FNOY01000004.1"/>
</dbReference>
<evidence type="ECO:0000259" key="3">
    <source>
        <dbReference type="PROSITE" id="PS51371"/>
    </source>
</evidence>
<evidence type="ECO:0000313" key="4">
    <source>
        <dbReference type="EMBL" id="SDX61566.1"/>
    </source>
</evidence>
<keyword evidence="5" id="KW-1185">Reference proteome</keyword>
<organism evidence="4 5">
    <name type="scientific">Nitrosomonas halophila</name>
    <dbReference type="NCBI Taxonomy" id="44576"/>
    <lineage>
        <taxon>Bacteria</taxon>
        <taxon>Pseudomonadati</taxon>
        <taxon>Pseudomonadota</taxon>
        <taxon>Betaproteobacteria</taxon>
        <taxon>Nitrosomonadales</taxon>
        <taxon>Nitrosomonadaceae</taxon>
        <taxon>Nitrosomonas</taxon>
    </lineage>
</organism>
<accession>A0A1H3D5E8</accession>
<dbReference type="OrthoDB" id="9794094at2"/>
<dbReference type="Proteomes" id="UP000198640">
    <property type="component" value="Unassembled WGS sequence"/>
</dbReference>
<proteinExistence type="predicted"/>
<reference evidence="4 5" key="1">
    <citation type="submission" date="2016-10" db="EMBL/GenBank/DDBJ databases">
        <authorList>
            <person name="de Groot N.N."/>
        </authorList>
    </citation>
    <scope>NUCLEOTIDE SEQUENCE [LARGE SCALE GENOMIC DNA]</scope>
    <source>
        <strain evidence="4 5">Nm1</strain>
    </source>
</reference>
<evidence type="ECO:0000256" key="1">
    <source>
        <dbReference type="ARBA" id="ARBA00023122"/>
    </source>
</evidence>
<dbReference type="CDD" id="cd04630">
    <property type="entry name" value="CBS_pair_bac"/>
    <property type="match status" value="1"/>
</dbReference>
<dbReference type="PANTHER" id="PTHR43080">
    <property type="entry name" value="CBS DOMAIN-CONTAINING PROTEIN CBSX3, MITOCHONDRIAL"/>
    <property type="match status" value="1"/>
</dbReference>
<dbReference type="PANTHER" id="PTHR43080:SF2">
    <property type="entry name" value="CBS DOMAIN-CONTAINING PROTEIN"/>
    <property type="match status" value="1"/>
</dbReference>
<dbReference type="Pfam" id="PF00571">
    <property type="entry name" value="CBS"/>
    <property type="match status" value="2"/>
</dbReference>
<dbReference type="Gene3D" id="3.10.580.10">
    <property type="entry name" value="CBS-domain"/>
    <property type="match status" value="1"/>
</dbReference>
<name>A0A1H3D5E8_9PROT</name>
<evidence type="ECO:0000313" key="5">
    <source>
        <dbReference type="Proteomes" id="UP000198640"/>
    </source>
</evidence>
<dbReference type="AlphaFoldDB" id="A0A1H3D5E8"/>